<dbReference type="GO" id="GO:0055085">
    <property type="term" value="P:transmembrane transport"/>
    <property type="evidence" value="ECO:0007669"/>
    <property type="project" value="InterPro"/>
</dbReference>
<evidence type="ECO:0000256" key="6">
    <source>
        <dbReference type="ARBA" id="ARBA00023136"/>
    </source>
</evidence>
<name>A0A9Q9T532_9MICO</name>
<reference evidence="10" key="1">
    <citation type="submission" date="2022-09" db="EMBL/GenBank/DDBJ databases">
        <title>Taxonomy of Curtobacterium flaccumfaciens.</title>
        <authorList>
            <person name="Osdaghi E."/>
            <person name="Taghavi S.M."/>
            <person name="Hamidizade M."/>
            <person name="Abachi H."/>
            <person name="Fazliarab A."/>
            <person name="Baeyen S."/>
            <person name="Portier P."/>
            <person name="Van Vaerenbergh J."/>
            <person name="Jacques M.-A."/>
        </authorList>
    </citation>
    <scope>NUCLEOTIDE SEQUENCE</scope>
    <source>
        <strain evidence="10">AGQB46</strain>
    </source>
</reference>
<comment type="subcellular location">
    <subcellularLocation>
        <location evidence="1 7">Cell membrane</location>
        <topology evidence="1 7">Multi-pass membrane protein</topology>
    </subcellularLocation>
</comment>
<feature type="compositionally biased region" description="Basic residues" evidence="8">
    <location>
        <begin position="276"/>
        <end position="292"/>
    </location>
</feature>
<comment type="similarity">
    <text evidence="7">Belongs to the binding-protein-dependent transport system permease family.</text>
</comment>
<dbReference type="KEGG" id="cpoi:OE229_07905"/>
<gene>
    <name evidence="10" type="ORF">OE229_07905</name>
</gene>
<dbReference type="Gene3D" id="1.10.3720.10">
    <property type="entry name" value="MetI-like"/>
    <property type="match status" value="1"/>
</dbReference>
<feature type="transmembrane region" description="Helical" evidence="7">
    <location>
        <begin position="98"/>
        <end position="123"/>
    </location>
</feature>
<accession>A0A9Q9T532</accession>
<feature type="transmembrane region" description="Helical" evidence="7">
    <location>
        <begin position="157"/>
        <end position="177"/>
    </location>
</feature>
<evidence type="ECO:0000256" key="8">
    <source>
        <dbReference type="SAM" id="MobiDB-lite"/>
    </source>
</evidence>
<dbReference type="SUPFAM" id="SSF161098">
    <property type="entry name" value="MetI-like"/>
    <property type="match status" value="1"/>
</dbReference>
<keyword evidence="2 7" id="KW-0813">Transport</keyword>
<dbReference type="Proteomes" id="UP001062223">
    <property type="component" value="Chromosome"/>
</dbReference>
<keyword evidence="4 7" id="KW-0812">Transmembrane</keyword>
<keyword evidence="6 7" id="KW-0472">Membrane</keyword>
<feature type="transmembrane region" description="Helical" evidence="7">
    <location>
        <begin position="129"/>
        <end position="150"/>
    </location>
</feature>
<dbReference type="PANTHER" id="PTHR43386:SF6">
    <property type="entry name" value="ABC TRANSPORTER PERMEASE PROTEIN"/>
    <property type="match status" value="1"/>
</dbReference>
<dbReference type="InterPro" id="IPR035906">
    <property type="entry name" value="MetI-like_sf"/>
</dbReference>
<proteinExistence type="inferred from homology"/>
<dbReference type="InterPro" id="IPR000515">
    <property type="entry name" value="MetI-like"/>
</dbReference>
<dbReference type="Pfam" id="PF00528">
    <property type="entry name" value="BPD_transp_1"/>
    <property type="match status" value="1"/>
</dbReference>
<evidence type="ECO:0000313" key="11">
    <source>
        <dbReference type="Proteomes" id="UP001062223"/>
    </source>
</evidence>
<feature type="transmembrane region" description="Helical" evidence="7">
    <location>
        <begin position="207"/>
        <end position="229"/>
    </location>
</feature>
<keyword evidence="3" id="KW-1003">Cell membrane</keyword>
<evidence type="ECO:0000256" key="7">
    <source>
        <dbReference type="RuleBase" id="RU363032"/>
    </source>
</evidence>
<dbReference type="PANTHER" id="PTHR43386">
    <property type="entry name" value="OLIGOPEPTIDE TRANSPORT SYSTEM PERMEASE PROTEIN APPC"/>
    <property type="match status" value="1"/>
</dbReference>
<evidence type="ECO:0000259" key="9">
    <source>
        <dbReference type="PROSITE" id="PS50928"/>
    </source>
</evidence>
<evidence type="ECO:0000256" key="3">
    <source>
        <dbReference type="ARBA" id="ARBA00022475"/>
    </source>
</evidence>
<feature type="region of interest" description="Disordered" evidence="8">
    <location>
        <begin position="262"/>
        <end position="292"/>
    </location>
</feature>
<evidence type="ECO:0000313" key="10">
    <source>
        <dbReference type="EMBL" id="UYC82371.1"/>
    </source>
</evidence>
<feature type="region of interest" description="Disordered" evidence="8">
    <location>
        <begin position="305"/>
        <end position="338"/>
    </location>
</feature>
<organism evidence="10 11">
    <name type="scientific">Curtobacterium poinsettiae</name>
    <dbReference type="NCBI Taxonomy" id="159612"/>
    <lineage>
        <taxon>Bacteria</taxon>
        <taxon>Bacillati</taxon>
        <taxon>Actinomycetota</taxon>
        <taxon>Actinomycetes</taxon>
        <taxon>Micrococcales</taxon>
        <taxon>Microbacteriaceae</taxon>
        <taxon>Curtobacterium</taxon>
    </lineage>
</organism>
<dbReference type="AlphaFoldDB" id="A0A9Q9T532"/>
<dbReference type="InterPro" id="IPR050366">
    <property type="entry name" value="BP-dependent_transpt_permease"/>
</dbReference>
<dbReference type="EMBL" id="CP106879">
    <property type="protein sequence ID" value="UYC82371.1"/>
    <property type="molecule type" value="Genomic_DNA"/>
</dbReference>
<sequence length="338" mass="35906">MTTEALGATVEPSVGVRRRPLLAAARTPGFWVPASVLVVVLFIAAFPQLFAGLFGHGDPRVCDLGRSGASATAGHPFGFDLQGCDVYANVIWGTRSSIAVAVLTTLLAGMVAVVVGTVAGMVGGWVDAVLARLTDVFLGFPFLLGAVVVLNSVGERSVLTVSLVLALFGWPTMARLVRSSVRSVRGAEFVLAARTMGLSTWRITTRYVLPSSISPLLVLATITVGGVIVSESSLTYLGIGLERPAISWGLQLSAATFAVPPGPAHAHRAGGVPRRDRARRHRARRHAARRTRPTSALTMIDTDHDRHRPRSTLATIDTDPDRHRRVRLAAEPLSKGPP</sequence>
<dbReference type="PROSITE" id="PS50928">
    <property type="entry name" value="ABC_TM1"/>
    <property type="match status" value="1"/>
</dbReference>
<dbReference type="CDD" id="cd06261">
    <property type="entry name" value="TM_PBP2"/>
    <property type="match status" value="1"/>
</dbReference>
<feature type="transmembrane region" description="Helical" evidence="7">
    <location>
        <begin position="30"/>
        <end position="50"/>
    </location>
</feature>
<evidence type="ECO:0000256" key="2">
    <source>
        <dbReference type="ARBA" id="ARBA00022448"/>
    </source>
</evidence>
<dbReference type="RefSeq" id="WP_263345203.1">
    <property type="nucleotide sequence ID" value="NZ_CP106879.1"/>
</dbReference>
<keyword evidence="5 7" id="KW-1133">Transmembrane helix</keyword>
<evidence type="ECO:0000256" key="5">
    <source>
        <dbReference type="ARBA" id="ARBA00022989"/>
    </source>
</evidence>
<feature type="domain" description="ABC transmembrane type-1" evidence="9">
    <location>
        <begin position="94"/>
        <end position="301"/>
    </location>
</feature>
<dbReference type="GO" id="GO:0005886">
    <property type="term" value="C:plasma membrane"/>
    <property type="evidence" value="ECO:0007669"/>
    <property type="project" value="UniProtKB-SubCell"/>
</dbReference>
<evidence type="ECO:0000256" key="4">
    <source>
        <dbReference type="ARBA" id="ARBA00022692"/>
    </source>
</evidence>
<evidence type="ECO:0000256" key="1">
    <source>
        <dbReference type="ARBA" id="ARBA00004651"/>
    </source>
</evidence>
<protein>
    <submittedName>
        <fullName evidence="10">ABC transporter permease</fullName>
    </submittedName>
</protein>